<dbReference type="Proteomes" id="UP000199118">
    <property type="component" value="Unassembled WGS sequence"/>
</dbReference>
<reference evidence="1 2" key="1">
    <citation type="submission" date="2016-10" db="EMBL/GenBank/DDBJ databases">
        <authorList>
            <person name="de Groot N.N."/>
        </authorList>
    </citation>
    <scope>NUCLEOTIDE SEQUENCE [LARGE SCALE GENOMIC DNA]</scope>
    <source>
        <strain evidence="1 2">DSM 17890</strain>
    </source>
</reference>
<evidence type="ECO:0000313" key="2">
    <source>
        <dbReference type="Proteomes" id="UP000199118"/>
    </source>
</evidence>
<gene>
    <name evidence="1" type="ORF">SAMN05444336_11521</name>
</gene>
<dbReference type="PANTHER" id="PTHR42110">
    <property type="entry name" value="L-ASPARAGINASE, PUTATIVE (AFU_ORTHOLOGUE AFUA_3G11890)-RELATED"/>
    <property type="match status" value="1"/>
</dbReference>
<evidence type="ECO:0000313" key="1">
    <source>
        <dbReference type="EMBL" id="SDX96090.1"/>
    </source>
</evidence>
<dbReference type="RefSeq" id="WP_092685556.1">
    <property type="nucleotide sequence ID" value="NZ_FNMZ01000015.1"/>
</dbReference>
<dbReference type="STRING" id="356660.SAMN05444336_11521"/>
<sequence length="346" mass="35005">MTDLSAAAAAASGGFAGSAPLVEVIRGAFVECVHRGAAVVCDASGDVVASWGDAGRVMLPRSSCKMLQALPLVESGAADDAGLCPSRLALSCASHRGAAIHTVPVRAWLAELGLAESDLRCGSQSPDDRDAREGLIRAQEAPDQTHNNCSGKHTGFLTLNRRLGGGSEYIEPDHPVQRAAKEAFYAMTGDDEGLGHVIDGCSAPNFACTLTGLARAMARMADPSAIGGARAAAARRLVDAMRANPALVGGEREPATVLMRALGGEVALKSGAEGVFTAIIPGRGLGVAVKIDDGAGRAAAVAMAAILARLGVASAADPGFAALLTPEQSNRRGVLTGTIRPAAALA</sequence>
<protein>
    <submittedName>
        <fullName evidence="1">Asparaginase</fullName>
    </submittedName>
</protein>
<dbReference type="EMBL" id="FNMZ01000015">
    <property type="protein sequence ID" value="SDX96090.1"/>
    <property type="molecule type" value="Genomic_DNA"/>
</dbReference>
<proteinExistence type="predicted"/>
<dbReference type="Pfam" id="PF06089">
    <property type="entry name" value="Asparaginase_II"/>
    <property type="match status" value="1"/>
</dbReference>
<dbReference type="AlphaFoldDB" id="A0A1H3FYT4"/>
<dbReference type="OrthoDB" id="9780674at2"/>
<dbReference type="PANTHER" id="PTHR42110:SF1">
    <property type="entry name" value="L-ASPARAGINASE, PUTATIVE (AFU_ORTHOLOGUE AFUA_3G11890)-RELATED"/>
    <property type="match status" value="1"/>
</dbReference>
<keyword evidence="2" id="KW-1185">Reference proteome</keyword>
<dbReference type="InterPro" id="IPR010349">
    <property type="entry name" value="Asparaginase_II"/>
</dbReference>
<organism evidence="1 2">
    <name type="scientific">Albimonas donghaensis</name>
    <dbReference type="NCBI Taxonomy" id="356660"/>
    <lineage>
        <taxon>Bacteria</taxon>
        <taxon>Pseudomonadati</taxon>
        <taxon>Pseudomonadota</taxon>
        <taxon>Alphaproteobacteria</taxon>
        <taxon>Rhodobacterales</taxon>
        <taxon>Paracoccaceae</taxon>
        <taxon>Albimonas</taxon>
    </lineage>
</organism>
<name>A0A1H3FYT4_9RHOB</name>
<accession>A0A1H3FYT4</accession>